<gene>
    <name evidence="1" type="ORF">SAMN04488692_104142</name>
</gene>
<proteinExistence type="predicted"/>
<dbReference type="RefSeq" id="WP_159429794.1">
    <property type="nucleotide sequence ID" value="NZ_FNGO01000004.1"/>
</dbReference>
<dbReference type="Proteomes" id="UP000199476">
    <property type="component" value="Unassembled WGS sequence"/>
</dbReference>
<accession>A0A1G9K1L5</accession>
<evidence type="ECO:0000313" key="1">
    <source>
        <dbReference type="EMBL" id="SDL43346.1"/>
    </source>
</evidence>
<dbReference type="InterPro" id="IPR032587">
    <property type="entry name" value="DUF4911"/>
</dbReference>
<reference evidence="1 2" key="1">
    <citation type="submission" date="2016-10" db="EMBL/GenBank/DDBJ databases">
        <authorList>
            <person name="de Groot N.N."/>
        </authorList>
    </citation>
    <scope>NUCLEOTIDE SEQUENCE [LARGE SCALE GENOMIC DNA]</scope>
    <source>
        <strain evidence="1 2">SLAS-1</strain>
    </source>
</reference>
<evidence type="ECO:0008006" key="3">
    <source>
        <dbReference type="Google" id="ProtNLM"/>
    </source>
</evidence>
<dbReference type="STRING" id="321763.SAMN04488692_104142"/>
<dbReference type="Pfam" id="PF16256">
    <property type="entry name" value="DUF4911"/>
    <property type="match status" value="1"/>
</dbReference>
<organism evidence="1 2">
    <name type="scientific">Halarsenatibacter silvermanii</name>
    <dbReference type="NCBI Taxonomy" id="321763"/>
    <lineage>
        <taxon>Bacteria</taxon>
        <taxon>Bacillati</taxon>
        <taxon>Bacillota</taxon>
        <taxon>Clostridia</taxon>
        <taxon>Halanaerobiales</taxon>
        <taxon>Halarsenatibacteraceae</taxon>
        <taxon>Halarsenatibacter</taxon>
    </lineage>
</organism>
<dbReference type="AlphaFoldDB" id="A0A1G9K1L5"/>
<sequence>MNKEEDFIPPDDTYRIIARVPQEELVFVDMIFKSYEGIAMMTLDEGEEGIIKLDVTPGTHKIAREILQDLQSRFPVEIKKDELELE</sequence>
<keyword evidence="2" id="KW-1185">Reference proteome</keyword>
<protein>
    <recommendedName>
        <fullName evidence="3">DUF4911 domain-containing protein</fullName>
    </recommendedName>
</protein>
<evidence type="ECO:0000313" key="2">
    <source>
        <dbReference type="Proteomes" id="UP000199476"/>
    </source>
</evidence>
<dbReference type="EMBL" id="FNGO01000004">
    <property type="protein sequence ID" value="SDL43346.1"/>
    <property type="molecule type" value="Genomic_DNA"/>
</dbReference>
<dbReference type="OrthoDB" id="1725982at2"/>
<name>A0A1G9K1L5_9FIRM</name>